<dbReference type="Proteomes" id="UP000308230">
    <property type="component" value="Unassembled WGS sequence"/>
</dbReference>
<name>A0A5R9F3K4_9BACL</name>
<gene>
    <name evidence="1" type="ORF">FCL54_22705</name>
</gene>
<evidence type="ECO:0000313" key="1">
    <source>
        <dbReference type="EMBL" id="TLS35014.1"/>
    </source>
</evidence>
<evidence type="ECO:0000313" key="2">
    <source>
        <dbReference type="Proteomes" id="UP000308230"/>
    </source>
</evidence>
<organism evidence="1 2">
    <name type="scientific">Exobacillus caeni</name>
    <dbReference type="NCBI Taxonomy" id="2574798"/>
    <lineage>
        <taxon>Bacteria</taxon>
        <taxon>Bacillati</taxon>
        <taxon>Bacillota</taxon>
        <taxon>Bacilli</taxon>
        <taxon>Bacillales</taxon>
        <taxon>Guptibacillaceae</taxon>
        <taxon>Exobacillus</taxon>
    </lineage>
</organism>
<reference evidence="1 2" key="1">
    <citation type="submission" date="2019-04" db="EMBL/GenBank/DDBJ databases">
        <title>Bacillus caeni sp. nov., a bacterium isolated from mangrove sediment.</title>
        <authorList>
            <person name="Huang H."/>
            <person name="Mo K."/>
            <person name="Hu Y."/>
        </authorList>
    </citation>
    <scope>NUCLEOTIDE SEQUENCE [LARGE SCALE GENOMIC DNA]</scope>
    <source>
        <strain evidence="1 2">HB172195</strain>
    </source>
</reference>
<accession>A0A5R9F3K4</accession>
<dbReference type="AlphaFoldDB" id="A0A5R9F3K4"/>
<comment type="caution">
    <text evidence="1">The sequence shown here is derived from an EMBL/GenBank/DDBJ whole genome shotgun (WGS) entry which is preliminary data.</text>
</comment>
<dbReference type="OrthoDB" id="2591886at2"/>
<sequence>MKAPEEILSVWHQFDDCPMETISKHYHYRHTNIARQRTVTELEEHWKTFNTVGNCFDLAIWLLDSFADAGVEAYPIGHHLFTPKAHIAVIARDSSGNGSL</sequence>
<protein>
    <recommendedName>
        <fullName evidence="3">Transglutaminase-like domain-containing protein</fullName>
    </recommendedName>
</protein>
<evidence type="ECO:0008006" key="3">
    <source>
        <dbReference type="Google" id="ProtNLM"/>
    </source>
</evidence>
<keyword evidence="2" id="KW-1185">Reference proteome</keyword>
<proteinExistence type="predicted"/>
<dbReference type="RefSeq" id="WP_138129588.1">
    <property type="nucleotide sequence ID" value="NZ_SWLG01000032.1"/>
</dbReference>
<dbReference type="EMBL" id="SWLG01000032">
    <property type="protein sequence ID" value="TLS35014.1"/>
    <property type="molecule type" value="Genomic_DNA"/>
</dbReference>